<keyword evidence="2" id="KW-1185">Reference proteome</keyword>
<sequence length="97" mass="10969">MLLPHTPPPLLPYTPHPFSLLLFAGNTLCKSGSIAVFGNVVYSGLLNEHLWHLGVPLFTRLVRTTATWAFYSLQSAMCYVPMSDVPMFYVPYERRPL</sequence>
<evidence type="ECO:0000313" key="1">
    <source>
        <dbReference type="EMBL" id="CAL1587448.1"/>
    </source>
</evidence>
<reference evidence="1 2" key="1">
    <citation type="submission" date="2024-04" db="EMBL/GenBank/DDBJ databases">
        <authorList>
            <person name="Waldvogel A.-M."/>
            <person name="Schoenle A."/>
        </authorList>
    </citation>
    <scope>NUCLEOTIDE SEQUENCE [LARGE SCALE GENOMIC DNA]</scope>
</reference>
<dbReference type="Proteomes" id="UP001497482">
    <property type="component" value="Chromosome 18"/>
</dbReference>
<organism evidence="1 2">
    <name type="scientific">Knipowitschia caucasica</name>
    <name type="common">Caucasian dwarf goby</name>
    <name type="synonym">Pomatoschistus caucasicus</name>
    <dbReference type="NCBI Taxonomy" id="637954"/>
    <lineage>
        <taxon>Eukaryota</taxon>
        <taxon>Metazoa</taxon>
        <taxon>Chordata</taxon>
        <taxon>Craniata</taxon>
        <taxon>Vertebrata</taxon>
        <taxon>Euteleostomi</taxon>
        <taxon>Actinopterygii</taxon>
        <taxon>Neopterygii</taxon>
        <taxon>Teleostei</taxon>
        <taxon>Neoteleostei</taxon>
        <taxon>Acanthomorphata</taxon>
        <taxon>Gobiaria</taxon>
        <taxon>Gobiiformes</taxon>
        <taxon>Gobioidei</taxon>
        <taxon>Gobiidae</taxon>
        <taxon>Gobiinae</taxon>
        <taxon>Knipowitschia</taxon>
    </lineage>
</organism>
<dbReference type="EMBL" id="OZ035840">
    <property type="protein sequence ID" value="CAL1587448.1"/>
    <property type="molecule type" value="Genomic_DNA"/>
</dbReference>
<name>A0AAV2KEZ8_KNICA</name>
<proteinExistence type="predicted"/>
<gene>
    <name evidence="1" type="ORF">KC01_LOCUS17408</name>
</gene>
<protein>
    <submittedName>
        <fullName evidence="1">Uncharacterized protein</fullName>
    </submittedName>
</protein>
<accession>A0AAV2KEZ8</accession>
<dbReference type="AlphaFoldDB" id="A0AAV2KEZ8"/>
<evidence type="ECO:0000313" key="2">
    <source>
        <dbReference type="Proteomes" id="UP001497482"/>
    </source>
</evidence>